<reference evidence="11" key="1">
    <citation type="submission" date="2016-10" db="EMBL/GenBank/DDBJ databases">
        <authorList>
            <person name="Varghese N."/>
            <person name="Submissions S."/>
        </authorList>
    </citation>
    <scope>NUCLEOTIDE SEQUENCE [LARGE SCALE GENOMIC DNA]</scope>
    <source>
        <strain evidence="11">DSM 28881</strain>
    </source>
</reference>
<dbReference type="PANTHER" id="PTHR43731">
    <property type="entry name" value="RHOMBOID PROTEASE"/>
    <property type="match status" value="1"/>
</dbReference>
<keyword evidence="11" id="KW-1185">Reference proteome</keyword>
<keyword evidence="5 7" id="KW-1133">Transmembrane helix</keyword>
<feature type="domain" description="DUF6576" evidence="9">
    <location>
        <begin position="253"/>
        <end position="283"/>
    </location>
</feature>
<evidence type="ECO:0000256" key="1">
    <source>
        <dbReference type="ARBA" id="ARBA00004141"/>
    </source>
</evidence>
<evidence type="ECO:0000313" key="10">
    <source>
        <dbReference type="EMBL" id="SFJ22796.1"/>
    </source>
</evidence>
<dbReference type="PANTHER" id="PTHR43731:SF14">
    <property type="entry name" value="PRESENILIN-ASSOCIATED RHOMBOID-LIKE PROTEIN, MITOCHONDRIAL"/>
    <property type="match status" value="1"/>
</dbReference>
<feature type="transmembrane region" description="Helical" evidence="7">
    <location>
        <begin position="96"/>
        <end position="116"/>
    </location>
</feature>
<evidence type="ECO:0000256" key="2">
    <source>
        <dbReference type="ARBA" id="ARBA00009045"/>
    </source>
</evidence>
<dbReference type="AlphaFoldDB" id="A0A1I3PP49"/>
<sequence>MNQIEQLKYKYARLNVLEKIIAINAVVFLFALLFRRLVPVLFVWLRLPSDFTGFLYKPWTIITYGFIHFDPLHMLFNMLWLYFLGRIMLNLFSPKMALNIYFMGIISGGLAFLLGYNLLPKVFLQPAYLIGASAGVRAILIFLCAYMPNKDIRFFTFNLKLWWIGAFLIGLDVLNVLSGSNAGGNLAHLGGAALGFLYANQLAKGQDIGKGFSHFMDWVSSLFKATKTTKKANMKTVHRKSKVAGFKKEEFNQFNNQKKVDIILDKISKSGYDSLSKDEKEFLFKAGK</sequence>
<feature type="transmembrane region" description="Helical" evidence="7">
    <location>
        <begin position="21"/>
        <end position="45"/>
    </location>
</feature>
<dbReference type="GO" id="GO:0016020">
    <property type="term" value="C:membrane"/>
    <property type="evidence" value="ECO:0007669"/>
    <property type="project" value="UniProtKB-SubCell"/>
</dbReference>
<dbReference type="InterPro" id="IPR022764">
    <property type="entry name" value="Peptidase_S54_rhomboid_dom"/>
</dbReference>
<dbReference type="InterPro" id="IPR050925">
    <property type="entry name" value="Rhomboid_protease_S54"/>
</dbReference>
<dbReference type="GO" id="GO:0006508">
    <property type="term" value="P:proteolysis"/>
    <property type="evidence" value="ECO:0007669"/>
    <property type="project" value="UniProtKB-KW"/>
</dbReference>
<evidence type="ECO:0000256" key="7">
    <source>
        <dbReference type="SAM" id="Phobius"/>
    </source>
</evidence>
<gene>
    <name evidence="10" type="ORF">SAMN05443431_105188</name>
</gene>
<feature type="transmembrane region" description="Helical" evidence="7">
    <location>
        <begin position="161"/>
        <end position="180"/>
    </location>
</feature>
<dbReference type="Pfam" id="PF01694">
    <property type="entry name" value="Rhomboid"/>
    <property type="match status" value="1"/>
</dbReference>
<dbReference type="InterPro" id="IPR046483">
    <property type="entry name" value="DUF6576"/>
</dbReference>
<evidence type="ECO:0000256" key="3">
    <source>
        <dbReference type="ARBA" id="ARBA00022692"/>
    </source>
</evidence>
<organism evidence="10 11">
    <name type="scientific">Olleya namhaensis</name>
    <dbReference type="NCBI Taxonomy" id="1144750"/>
    <lineage>
        <taxon>Bacteria</taxon>
        <taxon>Pseudomonadati</taxon>
        <taxon>Bacteroidota</taxon>
        <taxon>Flavobacteriia</taxon>
        <taxon>Flavobacteriales</taxon>
        <taxon>Flavobacteriaceae</taxon>
    </lineage>
</organism>
<keyword evidence="10" id="KW-0645">Protease</keyword>
<protein>
    <submittedName>
        <fullName evidence="10">Membrane associated serine protease, rhomboid family</fullName>
    </submittedName>
</protein>
<accession>A0A1I3PP49</accession>
<evidence type="ECO:0000259" key="9">
    <source>
        <dbReference type="Pfam" id="PF20216"/>
    </source>
</evidence>
<evidence type="ECO:0000259" key="8">
    <source>
        <dbReference type="Pfam" id="PF01694"/>
    </source>
</evidence>
<feature type="domain" description="Peptidase S54 rhomboid" evidence="8">
    <location>
        <begin position="58"/>
        <end position="200"/>
    </location>
</feature>
<dbReference type="Gene3D" id="1.20.1540.10">
    <property type="entry name" value="Rhomboid-like"/>
    <property type="match status" value="1"/>
</dbReference>
<keyword evidence="3 7" id="KW-0812">Transmembrane</keyword>
<keyword evidence="6 7" id="KW-0472">Membrane</keyword>
<dbReference type="GO" id="GO:0004252">
    <property type="term" value="F:serine-type endopeptidase activity"/>
    <property type="evidence" value="ECO:0007669"/>
    <property type="project" value="InterPro"/>
</dbReference>
<comment type="similarity">
    <text evidence="2">Belongs to the peptidase S54 family.</text>
</comment>
<keyword evidence="4" id="KW-0378">Hydrolase</keyword>
<proteinExistence type="inferred from homology"/>
<evidence type="ECO:0000313" key="11">
    <source>
        <dbReference type="Proteomes" id="UP000199559"/>
    </source>
</evidence>
<dbReference type="RefSeq" id="WP_090839883.1">
    <property type="nucleotide sequence ID" value="NZ_FORM01000005.1"/>
</dbReference>
<dbReference type="EMBL" id="FORM01000005">
    <property type="protein sequence ID" value="SFJ22796.1"/>
    <property type="molecule type" value="Genomic_DNA"/>
</dbReference>
<comment type="subcellular location">
    <subcellularLocation>
        <location evidence="1">Membrane</location>
        <topology evidence="1">Multi-pass membrane protein</topology>
    </subcellularLocation>
</comment>
<evidence type="ECO:0000256" key="6">
    <source>
        <dbReference type="ARBA" id="ARBA00023136"/>
    </source>
</evidence>
<feature type="transmembrane region" description="Helical" evidence="7">
    <location>
        <begin position="65"/>
        <end position="84"/>
    </location>
</feature>
<dbReference type="SUPFAM" id="SSF144091">
    <property type="entry name" value="Rhomboid-like"/>
    <property type="match status" value="1"/>
</dbReference>
<dbReference type="STRING" id="1144750.SAMN05443431_105188"/>
<evidence type="ECO:0000256" key="5">
    <source>
        <dbReference type="ARBA" id="ARBA00022989"/>
    </source>
</evidence>
<dbReference type="Pfam" id="PF20216">
    <property type="entry name" value="DUF6576"/>
    <property type="match status" value="1"/>
</dbReference>
<dbReference type="InterPro" id="IPR035952">
    <property type="entry name" value="Rhomboid-like_sf"/>
</dbReference>
<evidence type="ECO:0000256" key="4">
    <source>
        <dbReference type="ARBA" id="ARBA00022801"/>
    </source>
</evidence>
<name>A0A1I3PP49_9FLAO</name>
<dbReference type="Proteomes" id="UP000199559">
    <property type="component" value="Unassembled WGS sequence"/>
</dbReference>
<feature type="transmembrane region" description="Helical" evidence="7">
    <location>
        <begin position="128"/>
        <end position="149"/>
    </location>
</feature>